<dbReference type="InterPro" id="IPR027417">
    <property type="entry name" value="P-loop_NTPase"/>
</dbReference>
<dbReference type="OrthoDB" id="9784332at2"/>
<dbReference type="SUPFAM" id="SSF52540">
    <property type="entry name" value="P-loop containing nucleoside triphosphate hydrolases"/>
    <property type="match status" value="1"/>
</dbReference>
<evidence type="ECO:0000256" key="7">
    <source>
        <dbReference type="ARBA" id="ARBA00022967"/>
    </source>
</evidence>
<keyword evidence="8" id="KW-0472">Membrane</keyword>
<evidence type="ECO:0000256" key="5">
    <source>
        <dbReference type="ARBA" id="ARBA00022741"/>
    </source>
</evidence>
<keyword evidence="7" id="KW-1278">Translocase</keyword>
<evidence type="ECO:0000256" key="4">
    <source>
        <dbReference type="ARBA" id="ARBA00022475"/>
    </source>
</evidence>
<organism evidence="10 11">
    <name type="scientific">Acetilactobacillus jinshanensis</name>
    <dbReference type="NCBI Taxonomy" id="1720083"/>
    <lineage>
        <taxon>Bacteria</taxon>
        <taxon>Bacillati</taxon>
        <taxon>Bacillota</taxon>
        <taxon>Bacilli</taxon>
        <taxon>Lactobacillales</taxon>
        <taxon>Lactobacillaceae</taxon>
        <taxon>Acetilactobacillus</taxon>
    </lineage>
</organism>
<keyword evidence="5" id="KW-0547">Nucleotide-binding</keyword>
<dbReference type="GO" id="GO:0042626">
    <property type="term" value="F:ATPase-coupled transmembrane transporter activity"/>
    <property type="evidence" value="ECO:0007669"/>
    <property type="project" value="TreeGrafter"/>
</dbReference>
<dbReference type="EMBL" id="CP034726">
    <property type="protein sequence ID" value="QBP17851.1"/>
    <property type="molecule type" value="Genomic_DNA"/>
</dbReference>
<comment type="subcellular location">
    <subcellularLocation>
        <location evidence="1">Cell membrane</location>
        <topology evidence="1">Peripheral membrane protein</topology>
    </subcellularLocation>
</comment>
<sequence length="279" mass="31024">MDNPILQLHHVTYHYPGAKQLAVNDVNLSLNRGEWLTLIGLNGSGKSTLVKLIDGLVPKTSGQIVVDHQLLTSKSLLKIRPKIGVVFQNPKDQFVGVTVKDEVAFGLENQQVAPDKIKHAVRKSLSLVGMSSYYDSLVDNLSGGQQQRIAIADVIVLRPKIIILDECTSMLDPQGRDQIIRLVNALKHRFNLTIIDITHNISEAKYAQKIAVMNHGKIVASGTPNAIFQRSALFHKLHLGLPQPDTLRDLLKSQGIDIPNQHFNETRLLSWLHQLFLNG</sequence>
<dbReference type="Pfam" id="PF00005">
    <property type="entry name" value="ABC_tran"/>
    <property type="match status" value="1"/>
</dbReference>
<evidence type="ECO:0000256" key="6">
    <source>
        <dbReference type="ARBA" id="ARBA00022840"/>
    </source>
</evidence>
<dbReference type="KEGG" id="lji:ELX58_01450"/>
<dbReference type="PANTHER" id="PTHR43553:SF24">
    <property type="entry name" value="ENERGY-COUPLING FACTOR TRANSPORTER ATP-BINDING PROTEIN ECFA1"/>
    <property type="match status" value="1"/>
</dbReference>
<dbReference type="InterPro" id="IPR030947">
    <property type="entry name" value="EcfA_1"/>
</dbReference>
<dbReference type="CDD" id="cd03225">
    <property type="entry name" value="ABC_cobalt_CbiO_domain1"/>
    <property type="match status" value="1"/>
</dbReference>
<keyword evidence="3" id="KW-0813">Transport</keyword>
<dbReference type="RefSeq" id="WP_133441396.1">
    <property type="nucleotide sequence ID" value="NZ_CP034726.1"/>
</dbReference>
<reference evidence="11" key="1">
    <citation type="submission" date="2018-12" db="EMBL/GenBank/DDBJ databases">
        <title>A new species of lactobacillus.</title>
        <authorList>
            <person name="Jian Y."/>
            <person name="Xin L."/>
            <person name="Hong Z.J."/>
            <person name="Ming L.Z."/>
            <person name="Hong X.Z."/>
        </authorList>
    </citation>
    <scope>NUCLEOTIDE SEQUENCE [LARGE SCALE GENOMIC DNA]</scope>
    <source>
        <strain evidence="11">HSLZ-75</strain>
    </source>
</reference>
<dbReference type="PANTHER" id="PTHR43553">
    <property type="entry name" value="HEAVY METAL TRANSPORTER"/>
    <property type="match status" value="1"/>
</dbReference>
<evidence type="ECO:0000313" key="10">
    <source>
        <dbReference type="EMBL" id="QBP17851.1"/>
    </source>
</evidence>
<proteinExistence type="inferred from homology"/>
<dbReference type="NCBIfam" id="NF010167">
    <property type="entry name" value="PRK13648.1"/>
    <property type="match status" value="1"/>
</dbReference>
<name>A0A4P6ZJE2_9LACO</name>
<evidence type="ECO:0000256" key="3">
    <source>
        <dbReference type="ARBA" id="ARBA00022448"/>
    </source>
</evidence>
<keyword evidence="6" id="KW-0067">ATP-binding</keyword>
<dbReference type="GO" id="GO:0005524">
    <property type="term" value="F:ATP binding"/>
    <property type="evidence" value="ECO:0007669"/>
    <property type="project" value="UniProtKB-KW"/>
</dbReference>
<dbReference type="GO" id="GO:0043190">
    <property type="term" value="C:ATP-binding cassette (ABC) transporter complex"/>
    <property type="evidence" value="ECO:0007669"/>
    <property type="project" value="TreeGrafter"/>
</dbReference>
<evidence type="ECO:0000256" key="8">
    <source>
        <dbReference type="ARBA" id="ARBA00023136"/>
    </source>
</evidence>
<dbReference type="PROSITE" id="PS00211">
    <property type="entry name" value="ABC_TRANSPORTER_1"/>
    <property type="match status" value="1"/>
</dbReference>
<comment type="similarity">
    <text evidence="2">Belongs to the ABC transporter superfamily.</text>
</comment>
<evidence type="ECO:0000256" key="2">
    <source>
        <dbReference type="ARBA" id="ARBA00005417"/>
    </source>
</evidence>
<dbReference type="FunFam" id="3.40.50.300:FF:000224">
    <property type="entry name" value="Energy-coupling factor transporter ATP-binding protein EcfA"/>
    <property type="match status" value="1"/>
</dbReference>
<dbReference type="Gene3D" id="3.40.50.300">
    <property type="entry name" value="P-loop containing nucleotide triphosphate hydrolases"/>
    <property type="match status" value="1"/>
</dbReference>
<keyword evidence="11" id="KW-1185">Reference proteome</keyword>
<evidence type="ECO:0000256" key="1">
    <source>
        <dbReference type="ARBA" id="ARBA00004202"/>
    </source>
</evidence>
<dbReference type="InterPro" id="IPR003439">
    <property type="entry name" value="ABC_transporter-like_ATP-bd"/>
</dbReference>
<dbReference type="GO" id="GO:0016887">
    <property type="term" value="F:ATP hydrolysis activity"/>
    <property type="evidence" value="ECO:0007669"/>
    <property type="project" value="InterPro"/>
</dbReference>
<accession>A0A4P6ZJE2</accession>
<evidence type="ECO:0000259" key="9">
    <source>
        <dbReference type="PROSITE" id="PS50893"/>
    </source>
</evidence>
<feature type="domain" description="ABC transporter" evidence="9">
    <location>
        <begin position="6"/>
        <end position="240"/>
    </location>
</feature>
<dbReference type="InterPro" id="IPR050095">
    <property type="entry name" value="ECF_ABC_transporter_ATP-bd"/>
</dbReference>
<dbReference type="PROSITE" id="PS50893">
    <property type="entry name" value="ABC_TRANSPORTER_2"/>
    <property type="match status" value="1"/>
</dbReference>
<keyword evidence="4" id="KW-1003">Cell membrane</keyword>
<dbReference type="SMART" id="SM00382">
    <property type="entry name" value="AAA"/>
    <property type="match status" value="1"/>
</dbReference>
<evidence type="ECO:0000313" key="11">
    <source>
        <dbReference type="Proteomes" id="UP000294321"/>
    </source>
</evidence>
<protein>
    <submittedName>
        <fullName evidence="10">Energy-coupling factor transporter ATPase</fullName>
    </submittedName>
</protein>
<dbReference type="InterPro" id="IPR015856">
    <property type="entry name" value="ABC_transpr_CbiO/EcfA_su"/>
</dbReference>
<dbReference type="Proteomes" id="UP000294321">
    <property type="component" value="Chromosome"/>
</dbReference>
<dbReference type="NCBIfam" id="TIGR04520">
    <property type="entry name" value="ECF_ATPase_1"/>
    <property type="match status" value="1"/>
</dbReference>
<gene>
    <name evidence="10" type="ORF">ELX58_01450</name>
</gene>
<dbReference type="InterPro" id="IPR017871">
    <property type="entry name" value="ABC_transporter-like_CS"/>
</dbReference>
<dbReference type="InterPro" id="IPR003593">
    <property type="entry name" value="AAA+_ATPase"/>
</dbReference>
<dbReference type="AlphaFoldDB" id="A0A4P6ZJE2"/>